<feature type="region of interest" description="Disordered" evidence="1">
    <location>
        <begin position="119"/>
        <end position="176"/>
    </location>
</feature>
<sequence length="211" mass="21084">MDAVRSALCGALTAAALVAGAGAADANDGPVTMSGTMELTPVTSRPGAEVQLRVSGCAGDRGTATSEAFVSDAKLAKDSAGLFAEATIREAVRPGTYPVRVSCDGTEHTAEGRLTVVTDGSDARRGDHPDADHPAAGSLADHDDHAALTGRDHRLGHSSPVAPVPAGGGGSTTHAAAVEPPDTAGLVLAGTTAAIAGALIWHRRRTTAARR</sequence>
<gene>
    <name evidence="4" type="ORF">EKH77_11390</name>
</gene>
<evidence type="ECO:0008006" key="6">
    <source>
        <dbReference type="Google" id="ProtNLM"/>
    </source>
</evidence>
<proteinExistence type="predicted"/>
<keyword evidence="2" id="KW-1133">Transmembrane helix</keyword>
<feature type="compositionally biased region" description="Basic and acidic residues" evidence="1">
    <location>
        <begin position="140"/>
        <end position="155"/>
    </location>
</feature>
<feature type="compositionally biased region" description="Basic and acidic residues" evidence="1">
    <location>
        <begin position="121"/>
        <end position="133"/>
    </location>
</feature>
<keyword evidence="2" id="KW-0812">Transmembrane</keyword>
<dbReference type="AlphaFoldDB" id="A0A3Q9FWE0"/>
<evidence type="ECO:0000256" key="1">
    <source>
        <dbReference type="SAM" id="MobiDB-lite"/>
    </source>
</evidence>
<evidence type="ECO:0000313" key="4">
    <source>
        <dbReference type="EMBL" id="AZQ71735.1"/>
    </source>
</evidence>
<feature type="signal peptide" evidence="3">
    <location>
        <begin position="1"/>
        <end position="26"/>
    </location>
</feature>
<dbReference type="Proteomes" id="UP000267900">
    <property type="component" value="Chromosome"/>
</dbReference>
<keyword evidence="5" id="KW-1185">Reference proteome</keyword>
<reference evidence="4 5" key="1">
    <citation type="submission" date="2018-12" db="EMBL/GenBank/DDBJ databases">
        <title>The whole draft genome of Streptomyce luteoverticillatus CGMCC 15060.</title>
        <authorList>
            <person name="Feng Z."/>
            <person name="Chen G."/>
            <person name="Zhang J."/>
            <person name="Zhu H."/>
            <person name="Yu X."/>
            <person name="Zhang W."/>
            <person name="Zhang X."/>
        </authorList>
    </citation>
    <scope>NUCLEOTIDE SEQUENCE [LARGE SCALE GENOMIC DNA]</scope>
    <source>
        <strain evidence="4 5">CGMCC 15060</strain>
    </source>
</reference>
<accession>A0A3Q9FWE0</accession>
<dbReference type="RefSeq" id="WP_126914288.1">
    <property type="nucleotide sequence ID" value="NZ_CP034587.1"/>
</dbReference>
<dbReference type="OrthoDB" id="4336241at2"/>
<evidence type="ECO:0000313" key="5">
    <source>
        <dbReference type="Proteomes" id="UP000267900"/>
    </source>
</evidence>
<dbReference type="EMBL" id="CP034587">
    <property type="protein sequence ID" value="AZQ71735.1"/>
    <property type="molecule type" value="Genomic_DNA"/>
</dbReference>
<evidence type="ECO:0000256" key="2">
    <source>
        <dbReference type="SAM" id="Phobius"/>
    </source>
</evidence>
<feature type="chain" id="PRO_5018753361" description="LPXTG cell wall anchor domain-containing protein" evidence="3">
    <location>
        <begin position="27"/>
        <end position="211"/>
    </location>
</feature>
<name>A0A3Q9FWE0_STRLT</name>
<keyword evidence="3" id="KW-0732">Signal</keyword>
<feature type="transmembrane region" description="Helical" evidence="2">
    <location>
        <begin position="183"/>
        <end position="201"/>
    </location>
</feature>
<protein>
    <recommendedName>
        <fullName evidence="6">LPXTG cell wall anchor domain-containing protein</fullName>
    </recommendedName>
</protein>
<organism evidence="4 5">
    <name type="scientific">Streptomyces luteoverticillatus</name>
    <name type="common">Streptoverticillium luteoverticillatus</name>
    <dbReference type="NCBI Taxonomy" id="66425"/>
    <lineage>
        <taxon>Bacteria</taxon>
        <taxon>Bacillati</taxon>
        <taxon>Actinomycetota</taxon>
        <taxon>Actinomycetes</taxon>
        <taxon>Kitasatosporales</taxon>
        <taxon>Streptomycetaceae</taxon>
        <taxon>Streptomyces</taxon>
    </lineage>
</organism>
<evidence type="ECO:0000256" key="3">
    <source>
        <dbReference type="SAM" id="SignalP"/>
    </source>
</evidence>
<keyword evidence="2" id="KW-0472">Membrane</keyword>